<evidence type="ECO:0000256" key="3">
    <source>
        <dbReference type="ARBA" id="ARBA00023143"/>
    </source>
</evidence>
<evidence type="ECO:0000256" key="2">
    <source>
        <dbReference type="ARBA" id="ARBA00022741"/>
    </source>
</evidence>
<dbReference type="InterPro" id="IPR009926">
    <property type="entry name" value="T3SS_YcgR_PilZN"/>
</dbReference>
<keyword evidence="2 4" id="KW-0547">Nucleotide-binding</keyword>
<keyword evidence="1 4" id="KW-0973">c-di-GMP</keyword>
<dbReference type="GO" id="GO:0071945">
    <property type="term" value="P:regulation of bacterial-type flagellum-dependent cell motility by regulation of motor speed"/>
    <property type="evidence" value="ECO:0007669"/>
    <property type="project" value="UniProtKB-UniRule"/>
</dbReference>
<dbReference type="InterPro" id="IPR009875">
    <property type="entry name" value="PilZ_domain"/>
</dbReference>
<organism evidence="7 8">
    <name type="scientific">Escherichia fergusonii</name>
    <dbReference type="NCBI Taxonomy" id="564"/>
    <lineage>
        <taxon>Bacteria</taxon>
        <taxon>Pseudomonadati</taxon>
        <taxon>Pseudomonadota</taxon>
        <taxon>Gammaproteobacteria</taxon>
        <taxon>Enterobacterales</taxon>
        <taxon>Enterobacteriaceae</taxon>
        <taxon>Escherichia</taxon>
    </lineage>
</organism>
<reference evidence="7 8" key="1">
    <citation type="submission" date="2020-06" db="EMBL/GenBank/DDBJ databases">
        <title>REHAB project genomes.</title>
        <authorList>
            <person name="Shaw L.P."/>
        </authorList>
    </citation>
    <scope>NUCLEOTIDE SEQUENCE [LARGE SCALE GENOMIC DNA]</scope>
    <source>
        <strain evidence="7 8">RHB28-C13</strain>
    </source>
</reference>
<comment type="subcellular location">
    <subcellularLocation>
        <location evidence="4">Bacterial flagellum basal body</location>
    </subcellularLocation>
</comment>
<dbReference type="GO" id="GO:0009425">
    <property type="term" value="C:bacterial-type flagellum basal body"/>
    <property type="evidence" value="ECO:0007669"/>
    <property type="project" value="UniProtKB-SubCell"/>
</dbReference>
<keyword evidence="7" id="KW-0966">Cell projection</keyword>
<feature type="domain" description="PilZ" evidence="5">
    <location>
        <begin position="112"/>
        <end position="229"/>
    </location>
</feature>
<protein>
    <recommendedName>
        <fullName evidence="4">Flagellar brake protein YcgR</fullName>
    </recommendedName>
    <alternativeName>
        <fullName evidence="4">Cyclic di-GMP binding protein YcgR</fullName>
    </alternativeName>
</protein>
<comment type="subunit">
    <text evidence="4">Monomer. Interacts with the flagellar basal bodies.</text>
</comment>
<dbReference type="EMBL" id="CP055675">
    <property type="protein sequence ID" value="QLN00630.1"/>
    <property type="molecule type" value="Genomic_DNA"/>
</dbReference>
<evidence type="ECO:0000313" key="8">
    <source>
        <dbReference type="Proteomes" id="UP000510927"/>
    </source>
</evidence>
<keyword evidence="7" id="KW-0969">Cilium</keyword>
<name>A0A7L6VJQ7_ESCFE</name>
<dbReference type="GO" id="GO:0035438">
    <property type="term" value="F:cyclic-di-GMP binding"/>
    <property type="evidence" value="ECO:0007669"/>
    <property type="project" value="UniProtKB-UniRule"/>
</dbReference>
<evidence type="ECO:0000256" key="1">
    <source>
        <dbReference type="ARBA" id="ARBA00022636"/>
    </source>
</evidence>
<comment type="similarity">
    <text evidence="4">Belongs to the YcgR family.</text>
</comment>
<proteinExistence type="inferred from homology"/>
<evidence type="ECO:0000259" key="6">
    <source>
        <dbReference type="Pfam" id="PF07317"/>
    </source>
</evidence>
<feature type="domain" description="Type III secretion system flagellar brake protein YcgR PilZN" evidence="6">
    <location>
        <begin position="8"/>
        <end position="109"/>
    </location>
</feature>
<evidence type="ECO:0000313" key="7">
    <source>
        <dbReference type="EMBL" id="QLN00630.1"/>
    </source>
</evidence>
<evidence type="ECO:0000256" key="4">
    <source>
        <dbReference type="HAMAP-Rule" id="MF_01457"/>
    </source>
</evidence>
<keyword evidence="3 4" id="KW-0975">Bacterial flagellum</keyword>
<keyword evidence="7" id="KW-0282">Flagellum</keyword>
<dbReference type="AlphaFoldDB" id="A0A7L6VJQ7"/>
<sequence length="244" mass="27875">MSHYHEQFLKSNPLAVLGVLRDLHKAQVPLRISWNSGQFISKILLVTPDTLIMDFGSQVAENIAVKNAQNITITAETQGAKVEFMLETLPDGEYQQLPAFISPLPQSLWFVQRRKYFRISAPLHPPYYCTAQLPDNSKLRCRLYDLSLGGMGVLLETAPPENLQEGMQFSHMEVNMGQWGIFHFDAQLLSISERVIVASKNETVTTPRLSFRFLNVGPAMERELQRIIFSLEREERERASKVRN</sequence>
<dbReference type="GO" id="GO:0071973">
    <property type="term" value="P:bacterial-type flagellum-dependent cell motility"/>
    <property type="evidence" value="ECO:0007669"/>
    <property type="project" value="UniProtKB-UniRule"/>
</dbReference>
<dbReference type="InterPro" id="IPR023787">
    <property type="entry name" value="T3SS_YcgR"/>
</dbReference>
<accession>A0A7L6VJQ7</accession>
<dbReference type="RefSeq" id="WP_000020185.1">
    <property type="nucleotide sequence ID" value="NZ_AP027926.1"/>
</dbReference>
<dbReference type="HAMAP" id="MF_01457">
    <property type="entry name" value="YcgR"/>
    <property type="match status" value="1"/>
</dbReference>
<dbReference type="InterPro" id="IPR012349">
    <property type="entry name" value="Split_barrel_FMN-bd"/>
</dbReference>
<dbReference type="Pfam" id="PF07238">
    <property type="entry name" value="PilZ"/>
    <property type="match status" value="1"/>
</dbReference>
<dbReference type="Pfam" id="PF07317">
    <property type="entry name" value="PilZN"/>
    <property type="match status" value="1"/>
</dbReference>
<dbReference type="Gene3D" id="2.30.110.10">
    <property type="entry name" value="Electron Transport, Fmn-binding Protein, Chain A"/>
    <property type="match status" value="1"/>
</dbReference>
<dbReference type="GeneID" id="75057202"/>
<evidence type="ECO:0000259" key="5">
    <source>
        <dbReference type="Pfam" id="PF07238"/>
    </source>
</evidence>
<gene>
    <name evidence="4" type="primary">ycgR</name>
    <name evidence="7" type="ORF">HVY52_12735</name>
</gene>
<dbReference type="Gene3D" id="2.40.10.220">
    <property type="entry name" value="predicted glycosyltransferase like domains"/>
    <property type="match status" value="1"/>
</dbReference>
<dbReference type="Proteomes" id="UP000510927">
    <property type="component" value="Chromosome"/>
</dbReference>
<comment type="function">
    <text evidence="4">Acts as a flagellar brake, regulating swimming and swarming in a bis-(3'-5') cyclic diguanylic acid (c-di-GMP)-dependent manner. Binds 1 c-di-GMP dimer per subunit. Increasing levels of c-di-GMP lead to decreased motility.</text>
</comment>
<dbReference type="OMA" id="HFQRRRH"/>